<dbReference type="Proteomes" id="UP001203423">
    <property type="component" value="Unassembled WGS sequence"/>
</dbReference>
<feature type="transmembrane region" description="Helical" evidence="1">
    <location>
        <begin position="81"/>
        <end position="106"/>
    </location>
</feature>
<keyword evidence="1" id="KW-0472">Membrane</keyword>
<keyword evidence="1" id="KW-0812">Transmembrane</keyword>
<evidence type="ECO:0000256" key="1">
    <source>
        <dbReference type="SAM" id="Phobius"/>
    </source>
</evidence>
<reference evidence="2 3" key="1">
    <citation type="submission" date="2022-01" db="EMBL/GenBank/DDBJ databases">
        <title>Whole genome-based taxonomy of the Shewanellaceae.</title>
        <authorList>
            <person name="Martin-Rodriguez A.J."/>
        </authorList>
    </citation>
    <scope>NUCLEOTIDE SEQUENCE [LARGE SCALE GENOMIC DNA]</scope>
    <source>
        <strain evidence="2 3">DSM 17177</strain>
    </source>
</reference>
<evidence type="ECO:0000313" key="3">
    <source>
        <dbReference type="Proteomes" id="UP001203423"/>
    </source>
</evidence>
<dbReference type="RefSeq" id="WP_248939499.1">
    <property type="nucleotide sequence ID" value="NZ_JAKIKS010000019.1"/>
</dbReference>
<sequence>MQRLSWECRFWVHLCVFSGIFALIFDWLSCSIREGIWGLTALFCLLSLQLAPTLRSFASLTESKKMTITEQRRMSDMNKHLMSNFVAAVMGLFLAICTAACGLLFIHDDSAMTPTFVYWFCRKYPKCFMI</sequence>
<keyword evidence="1" id="KW-1133">Transmembrane helix</keyword>
<protein>
    <submittedName>
        <fullName evidence="2">Uncharacterized protein</fullName>
    </submittedName>
</protein>
<feature type="transmembrane region" description="Helical" evidence="1">
    <location>
        <begin position="12"/>
        <end position="29"/>
    </location>
</feature>
<evidence type="ECO:0000313" key="2">
    <source>
        <dbReference type="EMBL" id="MCL1124220.1"/>
    </source>
</evidence>
<name>A0ABT0L9B0_9GAMM</name>
<keyword evidence="3" id="KW-1185">Reference proteome</keyword>
<gene>
    <name evidence="2" type="ORF">L2764_06945</name>
</gene>
<comment type="caution">
    <text evidence="2">The sequence shown here is derived from an EMBL/GenBank/DDBJ whole genome shotgun (WGS) entry which is preliminary data.</text>
</comment>
<dbReference type="EMBL" id="JAKIKS010000019">
    <property type="protein sequence ID" value="MCL1124220.1"/>
    <property type="molecule type" value="Genomic_DNA"/>
</dbReference>
<proteinExistence type="predicted"/>
<feature type="transmembrane region" description="Helical" evidence="1">
    <location>
        <begin position="35"/>
        <end position="60"/>
    </location>
</feature>
<accession>A0ABT0L9B0</accession>
<organism evidence="2 3">
    <name type="scientific">Shewanella surugensis</name>
    <dbReference type="NCBI Taxonomy" id="212020"/>
    <lineage>
        <taxon>Bacteria</taxon>
        <taxon>Pseudomonadati</taxon>
        <taxon>Pseudomonadota</taxon>
        <taxon>Gammaproteobacteria</taxon>
        <taxon>Alteromonadales</taxon>
        <taxon>Shewanellaceae</taxon>
        <taxon>Shewanella</taxon>
    </lineage>
</organism>